<dbReference type="AlphaFoldDB" id="Q7VHC0"/>
<evidence type="ECO:0000313" key="1">
    <source>
        <dbReference type="EMBL" id="AAP77644.1"/>
    </source>
</evidence>
<accession>Q7VHC0</accession>
<dbReference type="KEGG" id="hhe:HH_1047"/>
<dbReference type="STRING" id="235279.HH_1047"/>
<sequence>MLEKSHIEYIELIEPPPPKKKELFVKKHYKWCAFVDNLNSAFTT</sequence>
<proteinExistence type="predicted"/>
<evidence type="ECO:0000313" key="2">
    <source>
        <dbReference type="Proteomes" id="UP000002495"/>
    </source>
</evidence>
<dbReference type="EMBL" id="AE017125">
    <property type="protein sequence ID" value="AAP77644.1"/>
    <property type="molecule type" value="Genomic_DNA"/>
</dbReference>
<name>Q7VHC0_HELHP</name>
<dbReference type="Proteomes" id="UP000002495">
    <property type="component" value="Chromosome"/>
</dbReference>
<dbReference type="HOGENOM" id="CLU_3217051_0_0_7"/>
<organism evidence="1 2">
    <name type="scientific">Helicobacter hepaticus (strain ATCC 51449 / 3B1)</name>
    <dbReference type="NCBI Taxonomy" id="235279"/>
    <lineage>
        <taxon>Bacteria</taxon>
        <taxon>Pseudomonadati</taxon>
        <taxon>Campylobacterota</taxon>
        <taxon>Epsilonproteobacteria</taxon>
        <taxon>Campylobacterales</taxon>
        <taxon>Helicobacteraceae</taxon>
        <taxon>Helicobacter</taxon>
    </lineage>
</organism>
<keyword evidence="2" id="KW-1185">Reference proteome</keyword>
<protein>
    <recommendedName>
        <fullName evidence="3">Transposase</fullName>
    </recommendedName>
</protein>
<gene>
    <name evidence="1" type="ordered locus">HH_1047</name>
</gene>
<reference evidence="1 2" key="1">
    <citation type="journal article" date="2003" name="Proc. Natl. Acad. Sci. U.S.A.">
        <title>The complete genome sequence of the carcinogenic bacterium Helicobacter hepaticus.</title>
        <authorList>
            <person name="Suerbaum S."/>
            <person name="Josenhans C."/>
            <person name="Sterzenbach T."/>
            <person name="Drescher B."/>
            <person name="Brandt P."/>
            <person name="Bell M."/>
            <person name="Droege M."/>
            <person name="Fartmann B."/>
            <person name="Fischer H.-P."/>
            <person name="Ge Z."/>
            <person name="Hoerster A."/>
            <person name="Holland R."/>
            <person name="Klein K."/>
            <person name="Koenig J."/>
            <person name="Macko L."/>
            <person name="Mendz G.L."/>
            <person name="Nyakatura G."/>
            <person name="Schauer D.B."/>
            <person name="Shen Z."/>
            <person name="Weber J."/>
            <person name="Frosch M."/>
            <person name="Fox J.G."/>
        </authorList>
    </citation>
    <scope>NUCLEOTIDE SEQUENCE [LARGE SCALE GENOMIC DNA]</scope>
    <source>
        <strain evidence="2">ATCC 51449 / 3B1</strain>
    </source>
</reference>
<evidence type="ECO:0008006" key="3">
    <source>
        <dbReference type="Google" id="ProtNLM"/>
    </source>
</evidence>